<evidence type="ECO:0000256" key="6">
    <source>
        <dbReference type="ARBA" id="ARBA00022695"/>
    </source>
</evidence>
<keyword evidence="7 12" id="KW-0804">Transcription</keyword>
<dbReference type="InterPro" id="IPR011260">
    <property type="entry name" value="RNAP_asu_C"/>
</dbReference>
<evidence type="ECO:0000313" key="15">
    <source>
        <dbReference type="Proteomes" id="UP000286287"/>
    </source>
</evidence>
<dbReference type="GO" id="GO:0046983">
    <property type="term" value="F:protein dimerization activity"/>
    <property type="evidence" value="ECO:0007669"/>
    <property type="project" value="InterPro"/>
</dbReference>
<comment type="function">
    <text evidence="12">DNA-dependent RNA polymerase catalyzes the transcription of DNA into RNA using the four ribonucleoside triphosphates as substrates.</text>
</comment>
<dbReference type="GO" id="GO:0003899">
    <property type="term" value="F:DNA-directed RNA polymerase activity"/>
    <property type="evidence" value="ECO:0007669"/>
    <property type="project" value="UniProtKB-UniRule"/>
</dbReference>
<dbReference type="Proteomes" id="UP000286287">
    <property type="component" value="Unassembled WGS sequence"/>
</dbReference>
<dbReference type="Gene3D" id="1.10.150.20">
    <property type="entry name" value="5' to 3' exonuclease, C-terminal subdomain"/>
    <property type="match status" value="1"/>
</dbReference>
<dbReference type="HAMAP" id="MF_00059">
    <property type="entry name" value="RNApol_bact_RpoA"/>
    <property type="match status" value="1"/>
</dbReference>
<feature type="region of interest" description="Alpha N-terminal domain (alpha-NTD)" evidence="12">
    <location>
        <begin position="1"/>
        <end position="223"/>
    </location>
</feature>
<evidence type="ECO:0000256" key="2">
    <source>
        <dbReference type="ARBA" id="ARBA00012418"/>
    </source>
</evidence>
<comment type="caution">
    <text evidence="14">The sequence shown here is derived from an EMBL/GenBank/DDBJ whole genome shotgun (WGS) entry which is preliminary data.</text>
</comment>
<dbReference type="InterPro" id="IPR011773">
    <property type="entry name" value="DNA-dir_RpoA"/>
</dbReference>
<keyword evidence="5 12" id="KW-0808">Transferase</keyword>
<evidence type="ECO:0000256" key="8">
    <source>
        <dbReference type="ARBA" id="ARBA00032524"/>
    </source>
</evidence>
<dbReference type="Pfam" id="PF03118">
    <property type="entry name" value="RNA_pol_A_CTD"/>
    <property type="match status" value="1"/>
</dbReference>
<dbReference type="NCBIfam" id="TIGR02027">
    <property type="entry name" value="rpoA"/>
    <property type="match status" value="1"/>
</dbReference>
<dbReference type="GO" id="GO:0000428">
    <property type="term" value="C:DNA-directed RNA polymerase complex"/>
    <property type="evidence" value="ECO:0007669"/>
    <property type="project" value="UniProtKB-KW"/>
</dbReference>
<dbReference type="SUPFAM" id="SSF55257">
    <property type="entry name" value="RBP11-like subunits of RNA polymerase"/>
    <property type="match status" value="1"/>
</dbReference>
<dbReference type="FunFam" id="2.170.120.12:FF:000001">
    <property type="entry name" value="DNA-directed RNA polymerase subunit alpha"/>
    <property type="match status" value="1"/>
</dbReference>
<evidence type="ECO:0000256" key="11">
    <source>
        <dbReference type="ARBA" id="ARBA00066029"/>
    </source>
</evidence>
<dbReference type="AlphaFoldDB" id="A0A418V9N7"/>
<keyword evidence="15" id="KW-1185">Reference proteome</keyword>
<comment type="similarity">
    <text evidence="1 12">Belongs to the RNA polymerase alpha chain family.</text>
</comment>
<name>A0A418V9N7_9DEIO</name>
<evidence type="ECO:0000313" key="14">
    <source>
        <dbReference type="EMBL" id="RJF72772.1"/>
    </source>
</evidence>
<dbReference type="Pfam" id="PF01000">
    <property type="entry name" value="RNA_pol_A_bac"/>
    <property type="match status" value="1"/>
</dbReference>
<dbReference type="GO" id="GO:0005737">
    <property type="term" value="C:cytoplasm"/>
    <property type="evidence" value="ECO:0007669"/>
    <property type="project" value="UniProtKB-ARBA"/>
</dbReference>
<dbReference type="EC" id="2.7.7.6" evidence="2 12"/>
<feature type="region of interest" description="Alpha C-terminal domain (alpha-CTD)" evidence="12">
    <location>
        <begin position="285"/>
        <end position="348"/>
    </location>
</feature>
<dbReference type="GO" id="GO:0006351">
    <property type="term" value="P:DNA-templated transcription"/>
    <property type="evidence" value="ECO:0007669"/>
    <property type="project" value="UniProtKB-UniRule"/>
</dbReference>
<evidence type="ECO:0000256" key="3">
    <source>
        <dbReference type="ARBA" id="ARBA00015972"/>
    </source>
</evidence>
<organism evidence="14 15">
    <name type="scientific">Deinococcus cavernae</name>
    <dbReference type="NCBI Taxonomy" id="2320857"/>
    <lineage>
        <taxon>Bacteria</taxon>
        <taxon>Thermotogati</taxon>
        <taxon>Deinococcota</taxon>
        <taxon>Deinococci</taxon>
        <taxon>Deinococcales</taxon>
        <taxon>Deinococcaceae</taxon>
        <taxon>Deinococcus</taxon>
    </lineage>
</organism>
<dbReference type="GO" id="GO:0003677">
    <property type="term" value="F:DNA binding"/>
    <property type="evidence" value="ECO:0007669"/>
    <property type="project" value="UniProtKB-UniRule"/>
</dbReference>
<dbReference type="InterPro" id="IPR036603">
    <property type="entry name" value="RBP11-like"/>
</dbReference>
<dbReference type="SUPFAM" id="SSF47789">
    <property type="entry name" value="C-terminal domain of RNA polymerase alpha subunit"/>
    <property type="match status" value="1"/>
</dbReference>
<dbReference type="InterPro" id="IPR036643">
    <property type="entry name" value="RNApol_insert_sf"/>
</dbReference>
<dbReference type="RefSeq" id="WP_119765228.1">
    <property type="nucleotide sequence ID" value="NZ_QYUJ01000014.1"/>
</dbReference>
<dbReference type="Gene3D" id="2.170.120.12">
    <property type="entry name" value="DNA-directed RNA polymerase, insert domain"/>
    <property type="match status" value="1"/>
</dbReference>
<dbReference type="SMART" id="SM00662">
    <property type="entry name" value="RPOLD"/>
    <property type="match status" value="1"/>
</dbReference>
<evidence type="ECO:0000256" key="4">
    <source>
        <dbReference type="ARBA" id="ARBA00022478"/>
    </source>
</evidence>
<accession>A0A418V9N7</accession>
<reference evidence="14 15" key="1">
    <citation type="submission" date="2018-09" db="EMBL/GenBank/DDBJ databases">
        <authorList>
            <person name="Zhu H."/>
        </authorList>
    </citation>
    <scope>NUCLEOTIDE SEQUENCE [LARGE SCALE GENOMIC DNA]</scope>
    <source>
        <strain evidence="14 15">K2S05-167</strain>
    </source>
</reference>
<dbReference type="OrthoDB" id="9805706at2"/>
<dbReference type="NCBIfam" id="NF003519">
    <property type="entry name" value="PRK05182.2-5"/>
    <property type="match status" value="1"/>
</dbReference>
<dbReference type="InterPro" id="IPR011263">
    <property type="entry name" value="DNA-dir_RNA_pol_RpoA/D/Rpb3"/>
</dbReference>
<evidence type="ECO:0000256" key="1">
    <source>
        <dbReference type="ARBA" id="ARBA00007123"/>
    </source>
</evidence>
<sequence length="348" mass="37971">MDQKRPQLKARVDGNYGEFVLEPLTRGYGVTIGNPIRRILMSSIPGTAVTSVYIEDVLHEFSTIPGVKEDVIRLILNLKELVVKFHAPGPKTLTLRAQGEGEVKASAFEVPSDAEIVNPDLVIANLAEDGKLVMEVRIEEGEGYVPADKHATKDRINSIPVDAVFSPVRRVAYHVENTRVGQQTDLDRLILRVWTDGSVGPQDTLDKAVEILRSELNVFGNVETLPPAVMDMPQAVYTPAATSTPSSLGSSYGNLGAVNPNPYDLPRQPELSINPQPFPSDLESPRVTLEGLGLTTRVLHSLKEEGIDSVDALCALSDRDLKKVPGIGERSLDEIKQQLAQFGLALRD</sequence>
<dbReference type="CDD" id="cd06928">
    <property type="entry name" value="RNAP_alpha_NTD"/>
    <property type="match status" value="1"/>
</dbReference>
<evidence type="ECO:0000259" key="13">
    <source>
        <dbReference type="SMART" id="SM00662"/>
    </source>
</evidence>
<comment type="catalytic activity">
    <reaction evidence="10 12">
        <text>RNA(n) + a ribonucleoside 5'-triphosphate = RNA(n+1) + diphosphate</text>
        <dbReference type="Rhea" id="RHEA:21248"/>
        <dbReference type="Rhea" id="RHEA-COMP:14527"/>
        <dbReference type="Rhea" id="RHEA-COMP:17342"/>
        <dbReference type="ChEBI" id="CHEBI:33019"/>
        <dbReference type="ChEBI" id="CHEBI:61557"/>
        <dbReference type="ChEBI" id="CHEBI:140395"/>
        <dbReference type="EC" id="2.7.7.6"/>
    </reaction>
</comment>
<proteinExistence type="inferred from homology"/>
<evidence type="ECO:0000256" key="9">
    <source>
        <dbReference type="ARBA" id="ARBA00033070"/>
    </source>
</evidence>
<gene>
    <name evidence="12" type="primary">rpoA</name>
    <name evidence="14" type="ORF">D3875_15700</name>
</gene>
<keyword evidence="4 12" id="KW-0240">DNA-directed RNA polymerase</keyword>
<evidence type="ECO:0000256" key="10">
    <source>
        <dbReference type="ARBA" id="ARBA00048552"/>
    </source>
</evidence>
<dbReference type="SUPFAM" id="SSF56553">
    <property type="entry name" value="Insert subdomain of RNA polymerase alpha subunit"/>
    <property type="match status" value="1"/>
</dbReference>
<dbReference type="InterPro" id="IPR011262">
    <property type="entry name" value="DNA-dir_RNA_pol_insert"/>
</dbReference>
<dbReference type="Gene3D" id="3.30.1360.10">
    <property type="entry name" value="RNA polymerase, RBP11-like subunit"/>
    <property type="match status" value="1"/>
</dbReference>
<evidence type="ECO:0000256" key="12">
    <source>
        <dbReference type="HAMAP-Rule" id="MF_00059"/>
    </source>
</evidence>
<evidence type="ECO:0000256" key="5">
    <source>
        <dbReference type="ARBA" id="ARBA00022679"/>
    </source>
</evidence>
<comment type="subunit">
    <text evidence="11 12">Homodimer. The RNAP catalytic core consists of 2 alpha, 1 beta, 1 beta' and 1 omega subunit. When a sigma factor is associated with the core the holoenzyme is formed, which can initiate transcription.</text>
</comment>
<dbReference type="EMBL" id="QYUJ01000014">
    <property type="protein sequence ID" value="RJF72772.1"/>
    <property type="molecule type" value="Genomic_DNA"/>
</dbReference>
<feature type="domain" description="DNA-directed RNA polymerase RpoA/D/Rpb3-type" evidence="13">
    <location>
        <begin position="16"/>
        <end position="222"/>
    </location>
</feature>
<evidence type="ECO:0000256" key="7">
    <source>
        <dbReference type="ARBA" id="ARBA00023163"/>
    </source>
</evidence>
<comment type="domain">
    <text evidence="12">The N-terminal domain is essential for RNAP assembly and basal transcription, whereas the C-terminal domain is involved in interaction with transcriptional regulators and with upstream promoter elements.</text>
</comment>
<dbReference type="Pfam" id="PF01193">
    <property type="entry name" value="RNA_pol_L"/>
    <property type="match status" value="1"/>
</dbReference>
<keyword evidence="6 12" id="KW-0548">Nucleotidyltransferase</keyword>
<protein>
    <recommendedName>
        <fullName evidence="3 12">DNA-directed RNA polymerase subunit alpha</fullName>
        <shortName evidence="12">RNAP subunit alpha</shortName>
        <ecNumber evidence="2 12">2.7.7.6</ecNumber>
    </recommendedName>
    <alternativeName>
        <fullName evidence="9 12">RNA polymerase subunit alpha</fullName>
    </alternativeName>
    <alternativeName>
        <fullName evidence="8 12">Transcriptase subunit alpha</fullName>
    </alternativeName>
</protein>